<organism evidence="1 2">
    <name type="scientific">Holdemania filiformis DSM 12042</name>
    <dbReference type="NCBI Taxonomy" id="545696"/>
    <lineage>
        <taxon>Bacteria</taxon>
        <taxon>Bacillati</taxon>
        <taxon>Bacillota</taxon>
        <taxon>Erysipelotrichia</taxon>
        <taxon>Erysipelotrichales</taxon>
        <taxon>Erysipelotrichaceae</taxon>
        <taxon>Holdemania</taxon>
    </lineage>
</organism>
<evidence type="ECO:0000313" key="1">
    <source>
        <dbReference type="EMBL" id="EEF66951.1"/>
    </source>
</evidence>
<comment type="caution">
    <text evidence="1">The sequence shown here is derived from an EMBL/GenBank/DDBJ whole genome shotgun (WGS) entry which is preliminary data.</text>
</comment>
<evidence type="ECO:0000313" key="2">
    <source>
        <dbReference type="Proteomes" id="UP000005950"/>
    </source>
</evidence>
<name>B9YAM3_9FIRM</name>
<sequence>LRAPWISVFDKEVGGEADIDDLPAFHLPFVVGFLFQRCVKTLAAHDFIRIDAAAGVAFVDITIATAFALAVTAAPGCPECHDFPSMILRLTADCRIIRRLVTDRSIVEQIRFAQFFFHYARGMQESKPGNSGFSWLQREGVLTESRFSCVAAHPEAYILYFDSGKKRGLTVAGQGVFSQDKPVDQKNLEIKQRSAAVDRPS</sequence>
<reference evidence="1 2" key="2">
    <citation type="submission" date="2009-02" db="EMBL/GenBank/DDBJ databases">
        <title>Draft genome sequence of Holdemania filiformis DSM 12042.</title>
        <authorList>
            <person name="Sudarsanam P."/>
            <person name="Ley R."/>
            <person name="Guruge J."/>
            <person name="Turnbaugh P.J."/>
            <person name="Mahowald M."/>
            <person name="Liep D."/>
            <person name="Gordon J."/>
        </authorList>
    </citation>
    <scope>NUCLEOTIDE SEQUENCE [LARGE SCALE GENOMIC DNA]</scope>
    <source>
        <strain evidence="1 2">DSM 12042</strain>
    </source>
</reference>
<dbReference type="EMBL" id="ACCF01000184">
    <property type="protein sequence ID" value="EEF66951.1"/>
    <property type="molecule type" value="Genomic_DNA"/>
</dbReference>
<reference evidence="1 2" key="1">
    <citation type="submission" date="2008-12" db="EMBL/GenBank/DDBJ databases">
        <authorList>
            <person name="Fulton L."/>
            <person name="Clifton S."/>
            <person name="Fulton B."/>
            <person name="Xu J."/>
            <person name="Minx P."/>
            <person name="Pepin K.H."/>
            <person name="Johnson M."/>
            <person name="Bhonagiri V."/>
            <person name="Nash W.E."/>
            <person name="Mardis E.R."/>
            <person name="Wilson R.K."/>
        </authorList>
    </citation>
    <scope>NUCLEOTIDE SEQUENCE [LARGE SCALE GENOMIC DNA]</scope>
    <source>
        <strain evidence="1 2">DSM 12042</strain>
    </source>
</reference>
<dbReference type="AlphaFoldDB" id="B9YAM3"/>
<accession>B9YAM3</accession>
<protein>
    <submittedName>
        <fullName evidence="1">Uncharacterized protein</fullName>
    </submittedName>
</protein>
<proteinExistence type="predicted"/>
<dbReference type="Proteomes" id="UP000005950">
    <property type="component" value="Unassembled WGS sequence"/>
</dbReference>
<feature type="non-terminal residue" evidence="1">
    <location>
        <position position="1"/>
    </location>
</feature>
<dbReference type="HOGENOM" id="CLU_1357194_0_0_9"/>
<gene>
    <name evidence="1" type="ORF">HOLDEFILI_02880</name>
</gene>